<dbReference type="PANTHER" id="PTHR47706">
    <property type="entry name" value="NMRA-LIKE FAMILY PROTEIN"/>
    <property type="match status" value="1"/>
</dbReference>
<dbReference type="InterPro" id="IPR045312">
    <property type="entry name" value="PCBER-like"/>
</dbReference>
<protein>
    <submittedName>
        <fullName evidence="4">NAD(P)-binding protein</fullName>
    </submittedName>
</protein>
<keyword evidence="1" id="KW-0521">NADP</keyword>
<dbReference type="OrthoDB" id="9984533at2759"/>
<evidence type="ECO:0000256" key="1">
    <source>
        <dbReference type="ARBA" id="ARBA00022857"/>
    </source>
</evidence>
<keyword evidence="5" id="KW-1185">Reference proteome</keyword>
<gene>
    <name evidence="4" type="ORF">BS50DRAFT_662921</name>
</gene>
<keyword evidence="2" id="KW-0560">Oxidoreductase</keyword>
<sequence>MANLKSVAASGNLGQAIVPFLVRANFNVLAICRPNSKALFSENIKTIKTEYDLGPLTESLEGQDVVLCVLDPTALAAETVVIDAATDAGVKWFIHSEFGHNTADERVLSSLPFLKGKVEIITKLEGKKASGLNWVGVVTGLFFDWGLARDFFGFNLKGKTALIWDDGNTKFHTSNIGDITRALINLISSPDTLDKVQNKYVYISSFEVTQNKILLELERATGTTFQVKKVESEEMKRNALESLARGDGNAVGILLQYIAWGKEGLSHFDKLAEEGNALLLPSPQENLKSTTERVVKGGKDSLKVTL</sequence>
<dbReference type="STRING" id="1448308.A0A2T2N0H7"/>
<reference evidence="4 5" key="1">
    <citation type="journal article" date="2018" name="Front. Microbiol.">
        <title>Genome-Wide Analysis of Corynespora cassiicola Leaf Fall Disease Putative Effectors.</title>
        <authorList>
            <person name="Lopez D."/>
            <person name="Ribeiro S."/>
            <person name="Label P."/>
            <person name="Fumanal B."/>
            <person name="Venisse J.S."/>
            <person name="Kohler A."/>
            <person name="de Oliveira R.R."/>
            <person name="Labutti K."/>
            <person name="Lipzen A."/>
            <person name="Lail K."/>
            <person name="Bauer D."/>
            <person name="Ohm R.A."/>
            <person name="Barry K.W."/>
            <person name="Spatafora J."/>
            <person name="Grigoriev I.V."/>
            <person name="Martin F.M."/>
            <person name="Pujade-Renaud V."/>
        </authorList>
    </citation>
    <scope>NUCLEOTIDE SEQUENCE [LARGE SCALE GENOMIC DNA]</scope>
    <source>
        <strain evidence="4 5">Philippines</strain>
    </source>
</reference>
<accession>A0A2T2N0H7</accession>
<dbReference type="EMBL" id="KZ678179">
    <property type="protein sequence ID" value="PSN58922.1"/>
    <property type="molecule type" value="Genomic_DNA"/>
</dbReference>
<dbReference type="Gene3D" id="3.90.25.10">
    <property type="entry name" value="UDP-galactose 4-epimerase, domain 1"/>
    <property type="match status" value="1"/>
</dbReference>
<dbReference type="InterPro" id="IPR036291">
    <property type="entry name" value="NAD(P)-bd_dom_sf"/>
</dbReference>
<dbReference type="Gene3D" id="3.40.50.720">
    <property type="entry name" value="NAD(P)-binding Rossmann-like Domain"/>
    <property type="match status" value="1"/>
</dbReference>
<dbReference type="PANTHER" id="PTHR47706:SF9">
    <property type="entry name" value="NMRA-LIKE DOMAIN-CONTAINING PROTEIN-RELATED"/>
    <property type="match status" value="1"/>
</dbReference>
<dbReference type="Pfam" id="PF05368">
    <property type="entry name" value="NmrA"/>
    <property type="match status" value="1"/>
</dbReference>
<evidence type="ECO:0000259" key="3">
    <source>
        <dbReference type="Pfam" id="PF05368"/>
    </source>
</evidence>
<dbReference type="InterPro" id="IPR008030">
    <property type="entry name" value="NmrA-like"/>
</dbReference>
<dbReference type="Proteomes" id="UP000240883">
    <property type="component" value="Unassembled WGS sequence"/>
</dbReference>
<evidence type="ECO:0000313" key="5">
    <source>
        <dbReference type="Proteomes" id="UP000240883"/>
    </source>
</evidence>
<dbReference type="AlphaFoldDB" id="A0A2T2N0H7"/>
<dbReference type="SUPFAM" id="SSF51735">
    <property type="entry name" value="NAD(P)-binding Rossmann-fold domains"/>
    <property type="match status" value="1"/>
</dbReference>
<proteinExistence type="predicted"/>
<evidence type="ECO:0000313" key="4">
    <source>
        <dbReference type="EMBL" id="PSN58922.1"/>
    </source>
</evidence>
<dbReference type="GO" id="GO:0016491">
    <property type="term" value="F:oxidoreductase activity"/>
    <property type="evidence" value="ECO:0007669"/>
    <property type="project" value="UniProtKB-KW"/>
</dbReference>
<name>A0A2T2N0H7_CORCC</name>
<dbReference type="InterPro" id="IPR051609">
    <property type="entry name" value="NmrA/Isoflavone_reductase-like"/>
</dbReference>
<feature type="domain" description="NmrA-like" evidence="3">
    <location>
        <begin position="8"/>
        <end position="238"/>
    </location>
</feature>
<organism evidence="4 5">
    <name type="scientific">Corynespora cassiicola Philippines</name>
    <dbReference type="NCBI Taxonomy" id="1448308"/>
    <lineage>
        <taxon>Eukaryota</taxon>
        <taxon>Fungi</taxon>
        <taxon>Dikarya</taxon>
        <taxon>Ascomycota</taxon>
        <taxon>Pezizomycotina</taxon>
        <taxon>Dothideomycetes</taxon>
        <taxon>Pleosporomycetidae</taxon>
        <taxon>Pleosporales</taxon>
        <taxon>Corynesporascaceae</taxon>
        <taxon>Corynespora</taxon>
    </lineage>
</organism>
<dbReference type="CDD" id="cd05259">
    <property type="entry name" value="PCBER_SDR_a"/>
    <property type="match status" value="1"/>
</dbReference>
<evidence type="ECO:0000256" key="2">
    <source>
        <dbReference type="ARBA" id="ARBA00023002"/>
    </source>
</evidence>